<name>A0A0C1UMM4_9CLOT</name>
<gene>
    <name evidence="1" type="ORF">U732_4239</name>
</gene>
<dbReference type="EMBL" id="AYSO01000007">
    <property type="protein sequence ID" value="KIE48465.1"/>
    <property type="molecule type" value="Genomic_DNA"/>
</dbReference>
<dbReference type="AlphaFoldDB" id="A0A0C1UMM4"/>
<accession>A0A0C1UMM4</accession>
<evidence type="ECO:0000313" key="1">
    <source>
        <dbReference type="EMBL" id="KIE48465.1"/>
    </source>
</evidence>
<organism evidence="1 2">
    <name type="scientific">Clostridium argentinense CDC 2741</name>
    <dbReference type="NCBI Taxonomy" id="1418104"/>
    <lineage>
        <taxon>Bacteria</taxon>
        <taxon>Bacillati</taxon>
        <taxon>Bacillota</taxon>
        <taxon>Clostridia</taxon>
        <taxon>Eubacteriales</taxon>
        <taxon>Clostridiaceae</taxon>
        <taxon>Clostridium</taxon>
    </lineage>
</organism>
<evidence type="ECO:0000313" key="2">
    <source>
        <dbReference type="Proteomes" id="UP000031366"/>
    </source>
</evidence>
<reference evidence="1 2" key="1">
    <citation type="journal article" date="2015" name="Infect. Genet. Evol.">
        <title>Genomic sequences of six botulinum neurotoxin-producing strains representing three clostridial species illustrate the mobility and diversity of botulinum neurotoxin genes.</title>
        <authorList>
            <person name="Smith T.J."/>
            <person name="Hill K.K."/>
            <person name="Xie G."/>
            <person name="Foley B.T."/>
            <person name="Williamson C.H."/>
            <person name="Foster J.T."/>
            <person name="Johnson S.L."/>
            <person name="Chertkov O."/>
            <person name="Teshima H."/>
            <person name="Gibbons H.S."/>
            <person name="Johnsky L.A."/>
            <person name="Karavis M.A."/>
            <person name="Smith L.A."/>
        </authorList>
    </citation>
    <scope>NUCLEOTIDE SEQUENCE [LARGE SCALE GENOMIC DNA]</scope>
    <source>
        <strain evidence="1 2">CDC 2741</strain>
    </source>
</reference>
<comment type="caution">
    <text evidence="1">The sequence shown here is derived from an EMBL/GenBank/DDBJ whole genome shotgun (WGS) entry which is preliminary data.</text>
</comment>
<dbReference type="Proteomes" id="UP000031366">
    <property type="component" value="Unassembled WGS sequence"/>
</dbReference>
<protein>
    <submittedName>
        <fullName evidence="1">Uncharacterized protein</fullName>
    </submittedName>
</protein>
<sequence length="87" mass="10809">MLKENWFYINYEVYKDEKQELSRRIVPCFILTMRYIKLKFVYIPLPTEQRFILTMRYIKARTVVEWFIEQAGFILTMRYIKLKTLGQ</sequence>
<keyword evidence="2" id="KW-1185">Reference proteome</keyword>
<proteinExistence type="predicted"/>